<dbReference type="EMBL" id="CAJVRM010000455">
    <property type="protein sequence ID" value="CAG8981198.1"/>
    <property type="molecule type" value="Genomic_DNA"/>
</dbReference>
<proteinExistence type="predicted"/>
<evidence type="ECO:0000313" key="2">
    <source>
        <dbReference type="EMBL" id="CAG8981114.1"/>
    </source>
</evidence>
<feature type="region of interest" description="Disordered" evidence="1">
    <location>
        <begin position="103"/>
        <end position="123"/>
    </location>
</feature>
<evidence type="ECO:0000313" key="4">
    <source>
        <dbReference type="Proteomes" id="UP000701801"/>
    </source>
</evidence>
<comment type="caution">
    <text evidence="3">The sequence shown here is derived from an EMBL/GenBank/DDBJ whole genome shotgun (WGS) entry which is preliminary data.</text>
</comment>
<dbReference type="Proteomes" id="UP000701801">
    <property type="component" value="Unassembled WGS sequence"/>
</dbReference>
<evidence type="ECO:0000313" key="3">
    <source>
        <dbReference type="EMBL" id="CAG8981198.1"/>
    </source>
</evidence>
<name>A0A9N9LWK9_9HELO</name>
<protein>
    <submittedName>
        <fullName evidence="3">Uncharacterized protein</fullName>
    </submittedName>
</protein>
<evidence type="ECO:0000256" key="1">
    <source>
        <dbReference type="SAM" id="MobiDB-lite"/>
    </source>
</evidence>
<reference evidence="3" key="1">
    <citation type="submission" date="2021-07" db="EMBL/GenBank/DDBJ databases">
        <authorList>
            <person name="Durling M."/>
        </authorList>
    </citation>
    <scope>NUCLEOTIDE SEQUENCE</scope>
</reference>
<dbReference type="EMBL" id="CAJVRM010000449">
    <property type="protein sequence ID" value="CAG8981114.1"/>
    <property type="molecule type" value="Genomic_DNA"/>
</dbReference>
<sequence>MATVCHTVREMFTLATVSNESHLSPTLLLYLDYDSNDNSWSKSAQRSRDTVVVDYKAQILQFGRERKRNQAHLFPDLSHQPKPHQVTRTRILRTQRVDLSNAARLSQGSGLTMSPDSIELRNE</sequence>
<dbReference type="AlphaFoldDB" id="A0A9N9LWK9"/>
<feature type="compositionally biased region" description="Polar residues" evidence="1">
    <location>
        <begin position="103"/>
        <end position="115"/>
    </location>
</feature>
<organism evidence="3 4">
    <name type="scientific">Hymenoscyphus albidus</name>
    <dbReference type="NCBI Taxonomy" id="595503"/>
    <lineage>
        <taxon>Eukaryota</taxon>
        <taxon>Fungi</taxon>
        <taxon>Dikarya</taxon>
        <taxon>Ascomycota</taxon>
        <taxon>Pezizomycotina</taxon>
        <taxon>Leotiomycetes</taxon>
        <taxon>Helotiales</taxon>
        <taxon>Helotiaceae</taxon>
        <taxon>Hymenoscyphus</taxon>
    </lineage>
</organism>
<accession>A0A9N9LWK9</accession>
<keyword evidence="4" id="KW-1185">Reference proteome</keyword>
<gene>
    <name evidence="2" type="ORF">HYALB_00013411</name>
    <name evidence="3" type="ORF">HYALB_00013858</name>
</gene>